<organism evidence="1 2">
    <name type="scientific">Thermoflexibacter ruber</name>
    <dbReference type="NCBI Taxonomy" id="1003"/>
    <lineage>
        <taxon>Bacteria</taxon>
        <taxon>Pseudomonadati</taxon>
        <taxon>Bacteroidota</taxon>
        <taxon>Cytophagia</taxon>
        <taxon>Cytophagales</taxon>
        <taxon>Thermoflexibacteraceae</taxon>
        <taxon>Thermoflexibacter</taxon>
    </lineage>
</organism>
<name>A0A1I2F5S4_9BACT</name>
<dbReference type="AlphaFoldDB" id="A0A1I2F5S4"/>
<reference evidence="1 2" key="1">
    <citation type="submission" date="2016-10" db="EMBL/GenBank/DDBJ databases">
        <authorList>
            <person name="de Groot N.N."/>
        </authorList>
    </citation>
    <scope>NUCLEOTIDE SEQUENCE [LARGE SCALE GENOMIC DNA]</scope>
    <source>
        <strain>GEY</strain>
        <strain evidence="2">DSM 9560</strain>
    </source>
</reference>
<protein>
    <submittedName>
        <fullName evidence="1">Uncharacterized protein</fullName>
    </submittedName>
</protein>
<evidence type="ECO:0000313" key="2">
    <source>
        <dbReference type="Proteomes" id="UP000199513"/>
    </source>
</evidence>
<sequence>MEKHFIAYLQDVLISIHENIHEARERKNFADKAELDYIEGKLMAYNEVLAILRTSAKEFNIPREEIGL</sequence>
<dbReference type="OrthoDB" id="981915at2"/>
<dbReference type="STRING" id="1003.SAMN04488541_101269"/>
<accession>A0A1I2F5S4</accession>
<evidence type="ECO:0000313" key="1">
    <source>
        <dbReference type="EMBL" id="SFE99880.1"/>
    </source>
</evidence>
<keyword evidence="2" id="KW-1185">Reference proteome</keyword>
<proteinExistence type="predicted"/>
<dbReference type="EMBL" id="FONY01000012">
    <property type="protein sequence ID" value="SFE99880.1"/>
    <property type="molecule type" value="Genomic_DNA"/>
</dbReference>
<dbReference type="Proteomes" id="UP000199513">
    <property type="component" value="Unassembled WGS sequence"/>
</dbReference>
<gene>
    <name evidence="1" type="ORF">SAMN04488541_101269</name>
</gene>
<dbReference type="RefSeq" id="WP_091543787.1">
    <property type="nucleotide sequence ID" value="NZ_FONY01000012.1"/>
</dbReference>